<evidence type="ECO:0000256" key="1">
    <source>
        <dbReference type="SAM" id="SignalP"/>
    </source>
</evidence>
<name>A0A7W6AFC5_9SPHN</name>
<sequence length="417" mass="43411">MMRRLLYLLPAPLLLTAAMMAPRASEPAPVTDAADTGEDVVAAAARDPGVATLAADAEARWIRFQLTPGNQIRFAMTIDGQSASAILDTGVSFTLLSRDSGIAKAARIRPGGEASAIGGAVAIGWMPTRTLSLGGLTRKGGGVAVAPLPAMATGDARPVDLLVGRDLLAAHALDIDYQAKRFRLLPSGRMPFRGATAPLTISAERRVYESVVGLGHTRLSPVIVDTGDGSALTVTQAGWRAAKLASLPTTSAIGFGLAGPSVNDLAIAPTVKLGSLTAREVEVRIEPAKGFSESVGVAGRLGSGFLQRYRVLLDPGAGHMVLAPGPDADQPALRSTAGLLMGVAGDRLRVLHVMRGGPADKAGWREGDAICAIDGQPIPKDYVDSAMARWTVGKPGTTVRLRMCDGQERSLTLARFY</sequence>
<dbReference type="EMBL" id="JACIDH010000018">
    <property type="protein sequence ID" value="MBB3880645.1"/>
    <property type="molecule type" value="Genomic_DNA"/>
</dbReference>
<proteinExistence type="predicted"/>
<dbReference type="SMART" id="SM00228">
    <property type="entry name" value="PDZ"/>
    <property type="match status" value="1"/>
</dbReference>
<dbReference type="Gene3D" id="2.30.42.10">
    <property type="match status" value="1"/>
</dbReference>
<keyword evidence="1" id="KW-0732">Signal</keyword>
<evidence type="ECO:0000259" key="2">
    <source>
        <dbReference type="SMART" id="SM00228"/>
    </source>
</evidence>
<protein>
    <recommendedName>
        <fullName evidence="2">PDZ domain-containing protein</fullName>
    </recommendedName>
</protein>
<feature type="chain" id="PRO_5031548688" description="PDZ domain-containing protein" evidence="1">
    <location>
        <begin position="21"/>
        <end position="417"/>
    </location>
</feature>
<dbReference type="InterPro" id="IPR021109">
    <property type="entry name" value="Peptidase_aspartic_dom_sf"/>
</dbReference>
<gene>
    <name evidence="3" type="ORF">GGR48_003093</name>
</gene>
<dbReference type="Pfam" id="PF13650">
    <property type="entry name" value="Asp_protease_2"/>
    <property type="match status" value="1"/>
</dbReference>
<dbReference type="InterPro" id="IPR001478">
    <property type="entry name" value="PDZ"/>
</dbReference>
<accession>A0A7W6AFC5</accession>
<feature type="domain" description="PDZ" evidence="2">
    <location>
        <begin position="337"/>
        <end position="407"/>
    </location>
</feature>
<feature type="signal peptide" evidence="1">
    <location>
        <begin position="1"/>
        <end position="20"/>
    </location>
</feature>
<dbReference type="AlphaFoldDB" id="A0A7W6AFC5"/>
<dbReference type="InterPro" id="IPR036034">
    <property type="entry name" value="PDZ_sf"/>
</dbReference>
<evidence type="ECO:0000313" key="3">
    <source>
        <dbReference type="EMBL" id="MBB3880645.1"/>
    </source>
</evidence>
<comment type="caution">
    <text evidence="3">The sequence shown here is derived from an EMBL/GenBank/DDBJ whole genome shotgun (WGS) entry which is preliminary data.</text>
</comment>
<organism evidence="3 4">
    <name type="scientific">Sphingomonas pseudosanguinis</name>
    <dbReference type="NCBI Taxonomy" id="413712"/>
    <lineage>
        <taxon>Bacteria</taxon>
        <taxon>Pseudomonadati</taxon>
        <taxon>Pseudomonadota</taxon>
        <taxon>Alphaproteobacteria</taxon>
        <taxon>Sphingomonadales</taxon>
        <taxon>Sphingomonadaceae</taxon>
        <taxon>Sphingomonas</taxon>
    </lineage>
</organism>
<dbReference type="GO" id="GO:0006508">
    <property type="term" value="P:proteolysis"/>
    <property type="evidence" value="ECO:0007669"/>
    <property type="project" value="InterPro"/>
</dbReference>
<evidence type="ECO:0000313" key="4">
    <source>
        <dbReference type="Proteomes" id="UP000538670"/>
    </source>
</evidence>
<dbReference type="GO" id="GO:0004190">
    <property type="term" value="F:aspartic-type endopeptidase activity"/>
    <property type="evidence" value="ECO:0007669"/>
    <property type="project" value="InterPro"/>
</dbReference>
<dbReference type="SUPFAM" id="SSF50630">
    <property type="entry name" value="Acid proteases"/>
    <property type="match status" value="1"/>
</dbReference>
<dbReference type="InterPro" id="IPR001969">
    <property type="entry name" value="Aspartic_peptidase_AS"/>
</dbReference>
<dbReference type="SUPFAM" id="SSF50156">
    <property type="entry name" value="PDZ domain-like"/>
    <property type="match status" value="1"/>
</dbReference>
<dbReference type="PROSITE" id="PS00141">
    <property type="entry name" value="ASP_PROTEASE"/>
    <property type="match status" value="1"/>
</dbReference>
<dbReference type="Gene3D" id="2.40.70.10">
    <property type="entry name" value="Acid Proteases"/>
    <property type="match status" value="1"/>
</dbReference>
<keyword evidence="4" id="KW-1185">Reference proteome</keyword>
<dbReference type="Proteomes" id="UP000538670">
    <property type="component" value="Unassembled WGS sequence"/>
</dbReference>
<reference evidence="3 4" key="1">
    <citation type="submission" date="2020-08" db="EMBL/GenBank/DDBJ databases">
        <title>Genomic Encyclopedia of Type Strains, Phase IV (KMG-IV): sequencing the most valuable type-strain genomes for metagenomic binning, comparative biology and taxonomic classification.</title>
        <authorList>
            <person name="Goeker M."/>
        </authorList>
    </citation>
    <scope>NUCLEOTIDE SEQUENCE [LARGE SCALE GENOMIC DNA]</scope>
    <source>
        <strain evidence="3 4">DSM 19512</strain>
    </source>
</reference>